<sequence>MEELKYVQKLQDETIHALKSQIRSERQYREELETRLKVLEGQRDCSQRSGAKTVEKDSEWKTTVLGESTKDNALVTRQDTNAHNQAAFYAYMSHDLASPSPGHVLVFDVVKTNVGSGYNHHDGVFTAPSQGPYVFSWTVVSWYRSWVYSELMVNSNTFGRNSQDIDDEHIGSGVVVAVLNPGDVVYVRVADQNVPQSINRDPLPKNCEVLTTEWGSKVYLLGTNGFCRKCLLNVSKIIQQLRPSVVSLQCSSSKLDEMKLKEEDALKKLDISPLALNLWVFCMTVFGDGLVAAMLYKQMTLQSKQTGLAPDADFRQAYNERKKIPDCRLHLADLPHEAVVYRTWGVPSLREKFTYARRLYQRQKKELKDPTEEHELELDKEHREQAMEREFDSLPAFKRVLIGDRDRYLAYSLKKAAEPTPTDKTPVVVGIVRNEHLDGIRANWNTVDLDVDKLTTVERKYVVYEALKYGAVMMLCTHLITRKIRNRKAWDLYFNVKKKR</sequence>
<accession>K1RHQ3</accession>
<dbReference type="Pfam" id="PF00386">
    <property type="entry name" value="C1q"/>
    <property type="match status" value="1"/>
</dbReference>
<dbReference type="InParanoid" id="K1RHQ3"/>
<dbReference type="PANTHER" id="PTHR21530">
    <property type="entry name" value="PHEROMONE SHUTDOWN PROTEIN"/>
    <property type="match status" value="1"/>
</dbReference>
<proteinExistence type="predicted"/>
<evidence type="ECO:0000313" key="1">
    <source>
        <dbReference type="EMBL" id="EKC41040.1"/>
    </source>
</evidence>
<dbReference type="AlphaFoldDB" id="K1RHQ3"/>
<dbReference type="CDD" id="cd14726">
    <property type="entry name" value="TraB_PrgY-like"/>
    <property type="match status" value="1"/>
</dbReference>
<dbReference type="HOGENOM" id="CLU_545429_0_0_1"/>
<reference evidence="1" key="1">
    <citation type="journal article" date="2012" name="Nature">
        <title>The oyster genome reveals stress adaptation and complexity of shell formation.</title>
        <authorList>
            <person name="Zhang G."/>
            <person name="Fang X."/>
            <person name="Guo X."/>
            <person name="Li L."/>
            <person name="Luo R."/>
            <person name="Xu F."/>
            <person name="Yang P."/>
            <person name="Zhang L."/>
            <person name="Wang X."/>
            <person name="Qi H."/>
            <person name="Xiong Z."/>
            <person name="Que H."/>
            <person name="Xie Y."/>
            <person name="Holland P.W."/>
            <person name="Paps J."/>
            <person name="Zhu Y."/>
            <person name="Wu F."/>
            <person name="Chen Y."/>
            <person name="Wang J."/>
            <person name="Peng C."/>
            <person name="Meng J."/>
            <person name="Yang L."/>
            <person name="Liu J."/>
            <person name="Wen B."/>
            <person name="Zhang N."/>
            <person name="Huang Z."/>
            <person name="Zhu Q."/>
            <person name="Feng Y."/>
            <person name="Mount A."/>
            <person name="Hedgecock D."/>
            <person name="Xu Z."/>
            <person name="Liu Y."/>
            <person name="Domazet-Loso T."/>
            <person name="Du Y."/>
            <person name="Sun X."/>
            <person name="Zhang S."/>
            <person name="Liu B."/>
            <person name="Cheng P."/>
            <person name="Jiang X."/>
            <person name="Li J."/>
            <person name="Fan D."/>
            <person name="Wang W."/>
            <person name="Fu W."/>
            <person name="Wang T."/>
            <person name="Wang B."/>
            <person name="Zhang J."/>
            <person name="Peng Z."/>
            <person name="Li Y."/>
            <person name="Li N."/>
            <person name="Wang J."/>
            <person name="Chen M."/>
            <person name="He Y."/>
            <person name="Tan F."/>
            <person name="Song X."/>
            <person name="Zheng Q."/>
            <person name="Huang R."/>
            <person name="Yang H."/>
            <person name="Du X."/>
            <person name="Chen L."/>
            <person name="Yang M."/>
            <person name="Gaffney P.M."/>
            <person name="Wang S."/>
            <person name="Luo L."/>
            <person name="She Z."/>
            <person name="Ming Y."/>
            <person name="Huang W."/>
            <person name="Zhang S."/>
            <person name="Huang B."/>
            <person name="Zhang Y."/>
            <person name="Qu T."/>
            <person name="Ni P."/>
            <person name="Miao G."/>
            <person name="Wang J."/>
            <person name="Wang Q."/>
            <person name="Steinberg C.E."/>
            <person name="Wang H."/>
            <person name="Li N."/>
            <person name="Qian L."/>
            <person name="Zhang G."/>
            <person name="Li Y."/>
            <person name="Yang H."/>
            <person name="Liu X."/>
            <person name="Wang J."/>
            <person name="Yin Y."/>
            <person name="Wang J."/>
        </authorList>
    </citation>
    <scope>NUCLEOTIDE SEQUENCE [LARGE SCALE GENOMIC DNA]</scope>
    <source>
        <strain evidence="1">05x7-T-G4-1.051#20</strain>
    </source>
</reference>
<dbReference type="PRINTS" id="PR00007">
    <property type="entry name" value="COMPLEMNTC1Q"/>
</dbReference>
<dbReference type="PROSITE" id="PS50871">
    <property type="entry name" value="C1Q"/>
    <property type="match status" value="1"/>
</dbReference>
<gene>
    <name evidence="1" type="ORF">CGI_10024878</name>
</gene>
<dbReference type="PANTHER" id="PTHR21530:SF7">
    <property type="entry name" value="TRAB DOMAIN-CONTAINING PROTEIN"/>
    <property type="match status" value="1"/>
</dbReference>
<name>K1RHQ3_MAGGI</name>
<organism evidence="1">
    <name type="scientific">Magallana gigas</name>
    <name type="common">Pacific oyster</name>
    <name type="synonym">Crassostrea gigas</name>
    <dbReference type="NCBI Taxonomy" id="29159"/>
    <lineage>
        <taxon>Eukaryota</taxon>
        <taxon>Metazoa</taxon>
        <taxon>Spiralia</taxon>
        <taxon>Lophotrochozoa</taxon>
        <taxon>Mollusca</taxon>
        <taxon>Bivalvia</taxon>
        <taxon>Autobranchia</taxon>
        <taxon>Pteriomorphia</taxon>
        <taxon>Ostreida</taxon>
        <taxon>Ostreoidea</taxon>
        <taxon>Ostreidae</taxon>
        <taxon>Magallana</taxon>
    </lineage>
</organism>
<dbReference type="Gene3D" id="2.60.120.40">
    <property type="match status" value="1"/>
</dbReference>
<dbReference type="SUPFAM" id="SSF49842">
    <property type="entry name" value="TNF-like"/>
    <property type="match status" value="1"/>
</dbReference>
<protein>
    <submittedName>
        <fullName evidence="1">TraB domain-containing protein</fullName>
    </submittedName>
</protein>
<dbReference type="InterPro" id="IPR001073">
    <property type="entry name" value="C1q_dom"/>
</dbReference>
<dbReference type="SMART" id="SM00110">
    <property type="entry name" value="C1Q"/>
    <property type="match status" value="1"/>
</dbReference>
<dbReference type="InterPro" id="IPR008983">
    <property type="entry name" value="Tumour_necrosis_fac-like_dom"/>
</dbReference>
<dbReference type="EMBL" id="JH817887">
    <property type="protein sequence ID" value="EKC41040.1"/>
    <property type="molecule type" value="Genomic_DNA"/>
</dbReference>
<dbReference type="InterPro" id="IPR046345">
    <property type="entry name" value="TraB_PrgY-like"/>
</dbReference>